<accession>A0A9X2G218</accession>
<reference evidence="1" key="1">
    <citation type="submission" date="2022-06" db="EMBL/GenBank/DDBJ databases">
        <title>Idiomarina rhizosphaerae M1R2S28.</title>
        <authorList>
            <person name="Sun J.-Q."/>
            <person name="Li L.-F."/>
        </authorList>
    </citation>
    <scope>NUCLEOTIDE SEQUENCE</scope>
    <source>
        <strain evidence="1">M1R2S28</strain>
    </source>
</reference>
<comment type="caution">
    <text evidence="1">The sequence shown here is derived from an EMBL/GenBank/DDBJ whole genome shotgun (WGS) entry which is preliminary data.</text>
</comment>
<dbReference type="RefSeq" id="WP_253618445.1">
    <property type="nucleotide sequence ID" value="NZ_JAMZDE010000005.1"/>
</dbReference>
<gene>
    <name evidence="1" type="ORF">NJR55_05165</name>
</gene>
<keyword evidence="2" id="KW-1185">Reference proteome</keyword>
<name>A0A9X2G218_9GAMM</name>
<evidence type="ECO:0000313" key="1">
    <source>
        <dbReference type="EMBL" id="MCP1338978.1"/>
    </source>
</evidence>
<dbReference type="AlphaFoldDB" id="A0A9X2G218"/>
<evidence type="ECO:0000313" key="2">
    <source>
        <dbReference type="Proteomes" id="UP001139474"/>
    </source>
</evidence>
<organism evidence="1 2">
    <name type="scientific">Idiomarina rhizosphaerae</name>
    <dbReference type="NCBI Taxonomy" id="2961572"/>
    <lineage>
        <taxon>Bacteria</taxon>
        <taxon>Pseudomonadati</taxon>
        <taxon>Pseudomonadota</taxon>
        <taxon>Gammaproteobacteria</taxon>
        <taxon>Alteromonadales</taxon>
        <taxon>Idiomarinaceae</taxon>
        <taxon>Idiomarina</taxon>
    </lineage>
</organism>
<dbReference type="Proteomes" id="UP001139474">
    <property type="component" value="Unassembled WGS sequence"/>
</dbReference>
<sequence length="104" mass="11775">MEIEVVRPKQFADIFRDYHLLVDGKEAAVIKRGATQTITLPEGSKTLKAVVDWCSSPDFDVNDIRSGKIVVKNSFGSNFFKSLFLPLYYISLGKERYLKIETGI</sequence>
<proteinExistence type="predicted"/>
<protein>
    <submittedName>
        <fullName evidence="1">Uncharacterized protein</fullName>
    </submittedName>
</protein>
<dbReference type="EMBL" id="JAMZDE010000005">
    <property type="protein sequence ID" value="MCP1338978.1"/>
    <property type="molecule type" value="Genomic_DNA"/>
</dbReference>